<dbReference type="Gene3D" id="1.10.10.10">
    <property type="entry name" value="Winged helix-like DNA-binding domain superfamily/Winged helix DNA-binding domain"/>
    <property type="match status" value="1"/>
</dbReference>
<feature type="DNA-binding region" description="H-T-H motif" evidence="5">
    <location>
        <begin position="107"/>
        <end position="126"/>
    </location>
</feature>
<dbReference type="InterPro" id="IPR050109">
    <property type="entry name" value="HTH-type_TetR-like_transc_reg"/>
</dbReference>
<proteinExistence type="predicted"/>
<dbReference type="PANTHER" id="PTHR30055:SF151">
    <property type="entry name" value="TRANSCRIPTIONAL REGULATORY PROTEIN"/>
    <property type="match status" value="1"/>
</dbReference>
<keyword evidence="3 5" id="KW-0238">DNA-binding</keyword>
<evidence type="ECO:0000313" key="9">
    <source>
        <dbReference type="Proteomes" id="UP000241118"/>
    </source>
</evidence>
<dbReference type="Pfam" id="PF02909">
    <property type="entry name" value="TetR_C_1"/>
    <property type="match status" value="1"/>
</dbReference>
<dbReference type="SUPFAM" id="SSF48498">
    <property type="entry name" value="Tetracyclin repressor-like, C-terminal domain"/>
    <property type="match status" value="1"/>
</dbReference>
<dbReference type="InterPro" id="IPR036388">
    <property type="entry name" value="WH-like_DNA-bd_sf"/>
</dbReference>
<feature type="domain" description="HTH tetR-type" evidence="7">
    <location>
        <begin position="84"/>
        <end position="144"/>
    </location>
</feature>
<evidence type="ECO:0000256" key="2">
    <source>
        <dbReference type="ARBA" id="ARBA00023015"/>
    </source>
</evidence>
<dbReference type="SMART" id="SM00345">
    <property type="entry name" value="HTH_GNTR"/>
    <property type="match status" value="1"/>
</dbReference>
<reference evidence="8 9" key="1">
    <citation type="submission" date="2018-03" db="EMBL/GenBank/DDBJ databases">
        <title>Genomic Encyclopedia of Type Strains, Phase III (KMG-III): the genomes of soil and plant-associated and newly described type strains.</title>
        <authorList>
            <person name="Whitman W."/>
        </authorList>
    </citation>
    <scope>NUCLEOTIDE SEQUENCE [LARGE SCALE GENOMIC DNA]</scope>
    <source>
        <strain evidence="8 9">CGMCC 4.7097</strain>
    </source>
</reference>
<dbReference type="InterPro" id="IPR003012">
    <property type="entry name" value="Tet_transcr_reg_TetR"/>
</dbReference>
<dbReference type="PRINTS" id="PR00455">
    <property type="entry name" value="HTHTETR"/>
</dbReference>
<dbReference type="InterPro" id="IPR036271">
    <property type="entry name" value="Tet_transcr_reg_TetR-rel_C_sf"/>
</dbReference>
<feature type="domain" description="HTH gntR-type" evidence="6">
    <location>
        <begin position="3"/>
        <end position="71"/>
    </location>
</feature>
<dbReference type="AlphaFoldDB" id="A0A2P8I3L5"/>
<dbReference type="PROSITE" id="PS50977">
    <property type="entry name" value="HTH_TETR_2"/>
    <property type="match status" value="1"/>
</dbReference>
<evidence type="ECO:0000259" key="7">
    <source>
        <dbReference type="PROSITE" id="PS50977"/>
    </source>
</evidence>
<dbReference type="Gene3D" id="1.10.10.60">
    <property type="entry name" value="Homeodomain-like"/>
    <property type="match status" value="1"/>
</dbReference>
<protein>
    <submittedName>
        <fullName evidence="8">TetR family transcriptional regulator</fullName>
    </submittedName>
</protein>
<dbReference type="CDD" id="cd07377">
    <property type="entry name" value="WHTH_GntR"/>
    <property type="match status" value="1"/>
</dbReference>
<dbReference type="InterPro" id="IPR004111">
    <property type="entry name" value="Repressor_TetR_C"/>
</dbReference>
<dbReference type="PRINTS" id="PR00400">
    <property type="entry name" value="TETREPRESSOR"/>
</dbReference>
<dbReference type="InterPro" id="IPR001647">
    <property type="entry name" value="HTH_TetR"/>
</dbReference>
<organism evidence="8 9">
    <name type="scientific">Saccharothrix carnea</name>
    <dbReference type="NCBI Taxonomy" id="1280637"/>
    <lineage>
        <taxon>Bacteria</taxon>
        <taxon>Bacillati</taxon>
        <taxon>Actinomycetota</taxon>
        <taxon>Actinomycetes</taxon>
        <taxon>Pseudonocardiales</taxon>
        <taxon>Pseudonocardiaceae</taxon>
        <taxon>Saccharothrix</taxon>
    </lineage>
</organism>
<keyword evidence="1" id="KW-0678">Repressor</keyword>
<sequence length="310" mass="34602">MTDAIYQRIAREIRDWIESGELRPGDRVPSTREITVRWNVAMATATKVLVTLRSEGFVRPVAGVGTVVSSEGGEAARPRAQETDLTGERLVLAAVRLADEEGLDGLSMRRVASQLGVATMSLYRHVENKDELVLRMIDHVLRKEELPDPAPETWRERLEVCARVQWKLFREHAWLAPAMSMTRPQLLPSAVAYTEWVLQALDGKGLSLEEMMHAAVTVFGFVRGVAVNIEPEAEQQRDTGITGDEWMVQQAPALLDIVSTGKFPMFSRAVNSDLDLRLDTLFEFGLARMLDGIGEWISGRSTLTEGRTVM</sequence>
<dbReference type="GO" id="GO:0003700">
    <property type="term" value="F:DNA-binding transcription factor activity"/>
    <property type="evidence" value="ECO:0007669"/>
    <property type="project" value="InterPro"/>
</dbReference>
<dbReference type="InterPro" id="IPR036390">
    <property type="entry name" value="WH_DNA-bd_sf"/>
</dbReference>
<dbReference type="GO" id="GO:0000976">
    <property type="term" value="F:transcription cis-regulatory region binding"/>
    <property type="evidence" value="ECO:0007669"/>
    <property type="project" value="TreeGrafter"/>
</dbReference>
<evidence type="ECO:0000256" key="4">
    <source>
        <dbReference type="ARBA" id="ARBA00023163"/>
    </source>
</evidence>
<evidence type="ECO:0000256" key="3">
    <source>
        <dbReference type="ARBA" id="ARBA00023125"/>
    </source>
</evidence>
<dbReference type="Gene3D" id="1.10.357.10">
    <property type="entry name" value="Tetracycline Repressor, domain 2"/>
    <property type="match status" value="1"/>
</dbReference>
<name>A0A2P8I3L5_SACCR</name>
<dbReference type="InterPro" id="IPR009057">
    <property type="entry name" value="Homeodomain-like_sf"/>
</dbReference>
<dbReference type="SUPFAM" id="SSF46689">
    <property type="entry name" value="Homeodomain-like"/>
    <property type="match status" value="1"/>
</dbReference>
<evidence type="ECO:0000256" key="1">
    <source>
        <dbReference type="ARBA" id="ARBA00022491"/>
    </source>
</evidence>
<dbReference type="EMBL" id="PYAX01000010">
    <property type="protein sequence ID" value="PSL53034.1"/>
    <property type="molecule type" value="Genomic_DNA"/>
</dbReference>
<dbReference type="InterPro" id="IPR000524">
    <property type="entry name" value="Tscrpt_reg_HTH_GntR"/>
</dbReference>
<dbReference type="SUPFAM" id="SSF46785">
    <property type="entry name" value="Winged helix' DNA-binding domain"/>
    <property type="match status" value="1"/>
</dbReference>
<accession>A0A2P8I3L5</accession>
<gene>
    <name evidence="8" type="ORF">B0I31_110125</name>
</gene>
<dbReference type="PROSITE" id="PS50949">
    <property type="entry name" value="HTH_GNTR"/>
    <property type="match status" value="1"/>
</dbReference>
<comment type="caution">
    <text evidence="8">The sequence shown here is derived from an EMBL/GenBank/DDBJ whole genome shotgun (WGS) entry which is preliminary data.</text>
</comment>
<dbReference type="GO" id="GO:0046677">
    <property type="term" value="P:response to antibiotic"/>
    <property type="evidence" value="ECO:0007669"/>
    <property type="project" value="InterPro"/>
</dbReference>
<keyword evidence="4" id="KW-0804">Transcription</keyword>
<dbReference type="Pfam" id="PF00392">
    <property type="entry name" value="GntR"/>
    <property type="match status" value="1"/>
</dbReference>
<dbReference type="PANTHER" id="PTHR30055">
    <property type="entry name" value="HTH-TYPE TRANSCRIPTIONAL REGULATOR RUTR"/>
    <property type="match status" value="1"/>
</dbReference>
<dbReference type="RefSeq" id="WP_106618364.1">
    <property type="nucleotide sequence ID" value="NZ_PYAX01000010.1"/>
</dbReference>
<dbReference type="Proteomes" id="UP000241118">
    <property type="component" value="Unassembled WGS sequence"/>
</dbReference>
<keyword evidence="2" id="KW-0805">Transcription regulation</keyword>
<evidence type="ECO:0000256" key="5">
    <source>
        <dbReference type="PROSITE-ProRule" id="PRU00335"/>
    </source>
</evidence>
<evidence type="ECO:0000313" key="8">
    <source>
        <dbReference type="EMBL" id="PSL53034.1"/>
    </source>
</evidence>
<dbReference type="GO" id="GO:0045892">
    <property type="term" value="P:negative regulation of DNA-templated transcription"/>
    <property type="evidence" value="ECO:0007669"/>
    <property type="project" value="InterPro"/>
</dbReference>
<keyword evidence="9" id="KW-1185">Reference proteome</keyword>
<dbReference type="OrthoDB" id="2570341at2"/>
<evidence type="ECO:0000259" key="6">
    <source>
        <dbReference type="PROSITE" id="PS50949"/>
    </source>
</evidence>
<dbReference type="Pfam" id="PF00440">
    <property type="entry name" value="TetR_N"/>
    <property type="match status" value="1"/>
</dbReference>